<protein>
    <submittedName>
        <fullName evidence="2">Predicted protein</fullName>
    </submittedName>
</protein>
<feature type="compositionally biased region" description="Low complexity" evidence="1">
    <location>
        <begin position="1"/>
        <end position="16"/>
    </location>
</feature>
<dbReference type="Proteomes" id="UP000006671">
    <property type="component" value="Unassembled WGS sequence"/>
</dbReference>
<dbReference type="EMBL" id="GG738879">
    <property type="protein sequence ID" value="EFC42468.1"/>
    <property type="molecule type" value="Genomic_DNA"/>
</dbReference>
<gene>
    <name evidence="2" type="ORF">NAEGRDRAFT_50453</name>
</gene>
<dbReference type="GeneID" id="8863104"/>
<dbReference type="KEGG" id="ngr:NAEGRDRAFT_50453"/>
<dbReference type="RefSeq" id="XP_002675212.1">
    <property type="nucleotide sequence ID" value="XM_002675166.1"/>
</dbReference>
<feature type="compositionally biased region" description="Basic residues" evidence="1">
    <location>
        <begin position="67"/>
        <end position="83"/>
    </location>
</feature>
<feature type="compositionally biased region" description="Basic and acidic residues" evidence="1">
    <location>
        <begin position="93"/>
        <end position="120"/>
    </location>
</feature>
<accession>D2VL34</accession>
<dbReference type="VEuPathDB" id="AmoebaDB:NAEGRDRAFT_50453"/>
<organism evidence="3">
    <name type="scientific">Naegleria gruberi</name>
    <name type="common">Amoeba</name>
    <dbReference type="NCBI Taxonomy" id="5762"/>
    <lineage>
        <taxon>Eukaryota</taxon>
        <taxon>Discoba</taxon>
        <taxon>Heterolobosea</taxon>
        <taxon>Tetramitia</taxon>
        <taxon>Eutetramitia</taxon>
        <taxon>Vahlkampfiidae</taxon>
        <taxon>Naegleria</taxon>
    </lineage>
</organism>
<dbReference type="AlphaFoldDB" id="D2VL34"/>
<proteinExistence type="predicted"/>
<feature type="region of interest" description="Disordered" evidence="1">
    <location>
        <begin position="1"/>
        <end position="122"/>
    </location>
</feature>
<evidence type="ECO:0000313" key="2">
    <source>
        <dbReference type="EMBL" id="EFC42468.1"/>
    </source>
</evidence>
<reference evidence="2 3" key="1">
    <citation type="journal article" date="2010" name="Cell">
        <title>The genome of Naegleria gruberi illuminates early eukaryotic versatility.</title>
        <authorList>
            <person name="Fritz-Laylin L.K."/>
            <person name="Prochnik S.E."/>
            <person name="Ginger M.L."/>
            <person name="Dacks J.B."/>
            <person name="Carpenter M.L."/>
            <person name="Field M.C."/>
            <person name="Kuo A."/>
            <person name="Paredez A."/>
            <person name="Chapman J."/>
            <person name="Pham J."/>
            <person name="Shu S."/>
            <person name="Neupane R."/>
            <person name="Cipriano M."/>
            <person name="Mancuso J."/>
            <person name="Tu H."/>
            <person name="Salamov A."/>
            <person name="Lindquist E."/>
            <person name="Shapiro H."/>
            <person name="Lucas S."/>
            <person name="Grigoriev I.V."/>
            <person name="Cande W.Z."/>
            <person name="Fulton C."/>
            <person name="Rokhsar D.S."/>
            <person name="Dawson S.C."/>
        </authorList>
    </citation>
    <scope>NUCLEOTIDE SEQUENCE [LARGE SCALE GENOMIC DNA]</scope>
    <source>
        <strain evidence="2 3">NEG-M</strain>
    </source>
</reference>
<evidence type="ECO:0000256" key="1">
    <source>
        <dbReference type="SAM" id="MobiDB-lite"/>
    </source>
</evidence>
<evidence type="ECO:0000313" key="3">
    <source>
        <dbReference type="Proteomes" id="UP000006671"/>
    </source>
</evidence>
<feature type="compositionally biased region" description="Polar residues" evidence="1">
    <location>
        <begin position="26"/>
        <end position="64"/>
    </location>
</feature>
<keyword evidence="3" id="KW-1185">Reference proteome</keyword>
<name>D2VL34_NAEGR</name>
<sequence length="531" mass="61259">MLATTTTIADIQPTTTSRKRRFFKRNSSITPSVSSLGDTDSNRNSGSIDQQETIPQVVQQPELTSSKKAKKNRRFIKKQKKKSTSTTTPKTPKKSETTKKRKRNNESKLDKDKNPKEATIKENNGNNEMILLAKKAKLILSKINNTPLLIPEQKPITEKFKVEGEISINGSFNTNSQVRDDLFIETLLKNNHQKIPEEGVVWPRIRKIIATCYNGHMLNGKKFFSGEDVCVASLLNWLIELVPEFSSSNVEIFKMERHSLRKAETTRVSLVLNMSNFSLSFDGISKHDFEIAAKLVELLTQLFYSNLKHLIVIGIEKRHSLFTKFMEKDTNIPLSIKERICKLILENNSGMISLELYPKLAKEFKNYSKLLACFFAIKQDEFRHFSLNKGDVSKWPCFAKYSLFKHVFSLAMKESEVCSFLQLYFQLKKESNLAKMVQNQLKILRKGNSDGESTFELCIIYLILKASKKIRENSKEETNELKLSIQEFQDCKEFLVNEYDSIIENSPTYQYKKCDAIFGIKMIRKLRKFIE</sequence>
<dbReference type="InParanoid" id="D2VL34"/>